<feature type="binding site" evidence="13">
    <location>
        <position position="429"/>
    </location>
    <ligand>
        <name>Mg(2+)</name>
        <dbReference type="ChEBI" id="CHEBI:18420"/>
        <label>1</label>
    </ligand>
</feature>
<comment type="cofactor">
    <cofactor evidence="13 14">
        <name>Mg(2+)</name>
        <dbReference type="ChEBI" id="CHEBI:18420"/>
    </cofactor>
    <text evidence="13 14">Binds 3 Mg(2+) ions per subunit.</text>
</comment>
<dbReference type="GO" id="GO:0005829">
    <property type="term" value="C:cytosol"/>
    <property type="evidence" value="ECO:0007669"/>
    <property type="project" value="TreeGrafter"/>
</dbReference>
<dbReference type="InterPro" id="IPR006195">
    <property type="entry name" value="aa-tRNA-synth_II"/>
</dbReference>
<evidence type="ECO:0000313" key="17">
    <source>
        <dbReference type="Proteomes" id="UP000680067"/>
    </source>
</evidence>
<dbReference type="Gene3D" id="3.30.930.10">
    <property type="entry name" value="Bira Bifunctional Protein, Domain 2"/>
    <property type="match status" value="1"/>
</dbReference>
<comment type="subcellular location">
    <subcellularLocation>
        <location evidence="1 13">Cytoplasm</location>
    </subcellularLocation>
</comment>
<keyword evidence="9 13" id="KW-0460">Magnesium</keyword>
<evidence type="ECO:0000313" key="16">
    <source>
        <dbReference type="EMBL" id="MBR7784012.1"/>
    </source>
</evidence>
<keyword evidence="7 13" id="KW-0547">Nucleotide-binding</keyword>
<dbReference type="CDD" id="cd04322">
    <property type="entry name" value="LysRS_N"/>
    <property type="match status" value="1"/>
</dbReference>
<evidence type="ECO:0000256" key="9">
    <source>
        <dbReference type="ARBA" id="ARBA00022842"/>
    </source>
</evidence>
<dbReference type="InterPro" id="IPR002313">
    <property type="entry name" value="Lys-tRNA-ligase_II"/>
</dbReference>
<dbReference type="SUPFAM" id="SSF55681">
    <property type="entry name" value="Class II aaRS and biotin synthetases"/>
    <property type="match status" value="1"/>
</dbReference>
<keyword evidence="4 13" id="KW-0963">Cytoplasm</keyword>
<reference evidence="16" key="1">
    <citation type="submission" date="2021-04" db="EMBL/GenBank/DDBJ databases">
        <title>novel species isolated from subtropical streams in China.</title>
        <authorList>
            <person name="Lu H."/>
        </authorList>
    </citation>
    <scope>NUCLEOTIDE SEQUENCE</scope>
    <source>
        <strain evidence="16">LFS511W</strain>
    </source>
</reference>
<dbReference type="NCBIfam" id="NF001756">
    <property type="entry name" value="PRK00484.1"/>
    <property type="match status" value="1"/>
</dbReference>
<evidence type="ECO:0000256" key="11">
    <source>
        <dbReference type="ARBA" id="ARBA00023146"/>
    </source>
</evidence>
<evidence type="ECO:0000256" key="6">
    <source>
        <dbReference type="ARBA" id="ARBA00022723"/>
    </source>
</evidence>
<evidence type="ECO:0000256" key="7">
    <source>
        <dbReference type="ARBA" id="ARBA00022741"/>
    </source>
</evidence>
<keyword evidence="11 13" id="KW-0030">Aminoacyl-tRNA synthetase</keyword>
<dbReference type="EMBL" id="JAGSPN010000017">
    <property type="protein sequence ID" value="MBR7784012.1"/>
    <property type="molecule type" value="Genomic_DNA"/>
</dbReference>
<dbReference type="GO" id="GO:0004824">
    <property type="term" value="F:lysine-tRNA ligase activity"/>
    <property type="evidence" value="ECO:0007669"/>
    <property type="project" value="UniProtKB-UniRule"/>
</dbReference>
<keyword evidence="8 13" id="KW-0067">ATP-binding</keyword>
<dbReference type="SUPFAM" id="SSF50249">
    <property type="entry name" value="Nucleic acid-binding proteins"/>
    <property type="match status" value="1"/>
</dbReference>
<keyword evidence="5 13" id="KW-0436">Ligase</keyword>
<dbReference type="EC" id="6.1.1.6" evidence="13"/>
<organism evidence="16 17">
    <name type="scientific">Undibacterium luofuense</name>
    <dbReference type="NCBI Taxonomy" id="2828733"/>
    <lineage>
        <taxon>Bacteria</taxon>
        <taxon>Pseudomonadati</taxon>
        <taxon>Pseudomonadota</taxon>
        <taxon>Betaproteobacteria</taxon>
        <taxon>Burkholderiales</taxon>
        <taxon>Oxalobacteraceae</taxon>
        <taxon>Undibacterium</taxon>
    </lineage>
</organism>
<evidence type="ECO:0000256" key="1">
    <source>
        <dbReference type="ARBA" id="ARBA00004496"/>
    </source>
</evidence>
<comment type="subunit">
    <text evidence="3 13">Homodimer.</text>
</comment>
<dbReference type="PRINTS" id="PR00982">
    <property type="entry name" value="TRNASYNTHLYS"/>
</dbReference>
<dbReference type="HAMAP" id="MF_00252">
    <property type="entry name" value="Lys_tRNA_synth_class2"/>
    <property type="match status" value="1"/>
</dbReference>
<dbReference type="InterPro" id="IPR045864">
    <property type="entry name" value="aa-tRNA-synth_II/BPL/LPL"/>
</dbReference>
<evidence type="ECO:0000256" key="5">
    <source>
        <dbReference type="ARBA" id="ARBA00022598"/>
    </source>
</evidence>
<dbReference type="CDD" id="cd00775">
    <property type="entry name" value="LysRS_core"/>
    <property type="match status" value="1"/>
</dbReference>
<dbReference type="Pfam" id="PF00152">
    <property type="entry name" value="tRNA-synt_2"/>
    <property type="match status" value="1"/>
</dbReference>
<comment type="similarity">
    <text evidence="2 13">Belongs to the class-II aminoacyl-tRNA synthetase family.</text>
</comment>
<comment type="catalytic activity">
    <reaction evidence="12 13 14">
        <text>tRNA(Lys) + L-lysine + ATP = L-lysyl-tRNA(Lys) + AMP + diphosphate</text>
        <dbReference type="Rhea" id="RHEA:20792"/>
        <dbReference type="Rhea" id="RHEA-COMP:9696"/>
        <dbReference type="Rhea" id="RHEA-COMP:9697"/>
        <dbReference type="ChEBI" id="CHEBI:30616"/>
        <dbReference type="ChEBI" id="CHEBI:32551"/>
        <dbReference type="ChEBI" id="CHEBI:33019"/>
        <dbReference type="ChEBI" id="CHEBI:78442"/>
        <dbReference type="ChEBI" id="CHEBI:78529"/>
        <dbReference type="ChEBI" id="CHEBI:456215"/>
        <dbReference type="EC" id="6.1.1.6"/>
    </reaction>
</comment>
<dbReference type="InterPro" id="IPR018149">
    <property type="entry name" value="Lys-tRNA-synth_II_C"/>
</dbReference>
<evidence type="ECO:0000259" key="15">
    <source>
        <dbReference type="PROSITE" id="PS50862"/>
    </source>
</evidence>
<keyword evidence="17" id="KW-1185">Reference proteome</keyword>
<dbReference type="NCBIfam" id="TIGR00499">
    <property type="entry name" value="lysS_bact"/>
    <property type="match status" value="1"/>
</dbReference>
<dbReference type="FunFam" id="3.30.930.10:FF:000001">
    <property type="entry name" value="Lysine--tRNA ligase"/>
    <property type="match status" value="1"/>
</dbReference>
<keyword evidence="10 13" id="KW-0648">Protein biosynthesis</keyword>
<dbReference type="AlphaFoldDB" id="A0A941DQU5"/>
<dbReference type="InterPro" id="IPR044136">
    <property type="entry name" value="Lys-tRNA-ligase_II_N"/>
</dbReference>
<sequence length="512" mass="57707">MSEINQATVSSEVHADDNAIIAERRAKLDAIRKKGIAFPNDFRPQHKASDLQAQYAEQSREELESLNVEVVVAGRMMLKREAGKKAAFATLQDASGLKADGRIQIYVTQDKTGEEAMEAFRHYDLGDILGIRGVLFKTKTDELTIKVTELRLLTKSLRPLPDKFHGLSNQEMKYRQRYVDLITSEETRRTFKARTAAMTSIRNFMASHDFMEVETPMLHAIPGGAAAKPFITHHNALDMEMFLRIAPELYLKRLVVGGFERVFEVNRNFRNEGVSPRHNPEFTMMEFYAAYVDYKWLMDFTEQVIRKAAEDAHGTAVLTYQGKELDLSKPFERLTIVGAINKYAPGYTDEQLHDVAFLKAELAKFGVKPLATAGLGALQLALFEETAESQLWNPTYIIDYPVEVSPLARASDTVAGITERFELFMTGREIANGFSELNDSEDQAARFMAQVAAKEAGDDEAMYYDADYIRALEYGLPPTGGCGIGIDRLMMLITDSPNIRDVILFPHLRRED</sequence>
<evidence type="ECO:0000256" key="8">
    <source>
        <dbReference type="ARBA" id="ARBA00022840"/>
    </source>
</evidence>
<dbReference type="Proteomes" id="UP000680067">
    <property type="component" value="Unassembled WGS sequence"/>
</dbReference>
<dbReference type="FunFam" id="2.40.50.140:FF:000024">
    <property type="entry name" value="Lysine--tRNA ligase"/>
    <property type="match status" value="1"/>
</dbReference>
<accession>A0A941DQU5</accession>
<feature type="domain" description="Aminoacyl-transfer RNA synthetases class-II family profile" evidence="15">
    <location>
        <begin position="191"/>
        <end position="506"/>
    </location>
</feature>
<dbReference type="InterPro" id="IPR004364">
    <property type="entry name" value="Aa-tRNA-synt_II"/>
</dbReference>
<dbReference type="Pfam" id="PF01336">
    <property type="entry name" value="tRNA_anti-codon"/>
    <property type="match status" value="1"/>
</dbReference>
<name>A0A941DQU5_9BURK</name>
<dbReference type="PANTHER" id="PTHR42918">
    <property type="entry name" value="LYSYL-TRNA SYNTHETASE"/>
    <property type="match status" value="1"/>
</dbReference>
<comment type="caution">
    <text evidence="16">The sequence shown here is derived from an EMBL/GenBank/DDBJ whole genome shotgun (WGS) entry which is preliminary data.</text>
</comment>
<dbReference type="InterPro" id="IPR012340">
    <property type="entry name" value="NA-bd_OB-fold"/>
</dbReference>
<gene>
    <name evidence="13 16" type="primary">lysS</name>
    <name evidence="16" type="ORF">KDM89_17845</name>
</gene>
<dbReference type="GO" id="GO:0042803">
    <property type="term" value="F:protein homodimerization activity"/>
    <property type="evidence" value="ECO:0007669"/>
    <property type="project" value="UniProtKB-ARBA"/>
</dbReference>
<dbReference type="PANTHER" id="PTHR42918:SF15">
    <property type="entry name" value="LYSINE--TRNA LIGASE, CHLOROPLASTIC_MITOCHONDRIAL"/>
    <property type="match status" value="1"/>
</dbReference>
<protein>
    <recommendedName>
        <fullName evidence="13">Lysine--tRNA ligase</fullName>
        <ecNumber evidence="13">6.1.1.6</ecNumber>
    </recommendedName>
    <alternativeName>
        <fullName evidence="13">Lysyl-tRNA synthetase</fullName>
        <shortName evidence="13">LysRS</shortName>
    </alternativeName>
</protein>
<evidence type="ECO:0000256" key="10">
    <source>
        <dbReference type="ARBA" id="ARBA00022917"/>
    </source>
</evidence>
<dbReference type="GO" id="GO:0005524">
    <property type="term" value="F:ATP binding"/>
    <property type="evidence" value="ECO:0007669"/>
    <property type="project" value="UniProtKB-UniRule"/>
</dbReference>
<evidence type="ECO:0000256" key="12">
    <source>
        <dbReference type="ARBA" id="ARBA00048573"/>
    </source>
</evidence>
<feature type="binding site" evidence="13">
    <location>
        <position position="429"/>
    </location>
    <ligand>
        <name>Mg(2+)</name>
        <dbReference type="ChEBI" id="CHEBI:18420"/>
        <label>2</label>
    </ligand>
</feature>
<dbReference type="PROSITE" id="PS50862">
    <property type="entry name" value="AA_TRNA_LIGASE_II"/>
    <property type="match status" value="1"/>
</dbReference>
<proteinExistence type="inferred from homology"/>
<dbReference type="GO" id="GO:0000049">
    <property type="term" value="F:tRNA binding"/>
    <property type="evidence" value="ECO:0007669"/>
    <property type="project" value="TreeGrafter"/>
</dbReference>
<dbReference type="GO" id="GO:0000287">
    <property type="term" value="F:magnesium ion binding"/>
    <property type="evidence" value="ECO:0007669"/>
    <property type="project" value="UniProtKB-UniRule"/>
</dbReference>
<evidence type="ECO:0000256" key="14">
    <source>
        <dbReference type="RuleBase" id="RU000336"/>
    </source>
</evidence>
<feature type="binding site" evidence="13">
    <location>
        <position position="422"/>
    </location>
    <ligand>
        <name>Mg(2+)</name>
        <dbReference type="ChEBI" id="CHEBI:18420"/>
        <label>1</label>
    </ligand>
</feature>
<dbReference type="InterPro" id="IPR004365">
    <property type="entry name" value="NA-bd_OB_tRNA"/>
</dbReference>
<keyword evidence="6 13" id="KW-0479">Metal-binding</keyword>
<evidence type="ECO:0000256" key="2">
    <source>
        <dbReference type="ARBA" id="ARBA00008226"/>
    </source>
</evidence>
<dbReference type="RefSeq" id="WP_212689287.1">
    <property type="nucleotide sequence ID" value="NZ_JAGSPN010000017.1"/>
</dbReference>
<dbReference type="GO" id="GO:0006430">
    <property type="term" value="P:lysyl-tRNA aminoacylation"/>
    <property type="evidence" value="ECO:0007669"/>
    <property type="project" value="UniProtKB-UniRule"/>
</dbReference>
<evidence type="ECO:0000256" key="13">
    <source>
        <dbReference type="HAMAP-Rule" id="MF_00252"/>
    </source>
</evidence>
<evidence type="ECO:0000256" key="4">
    <source>
        <dbReference type="ARBA" id="ARBA00022490"/>
    </source>
</evidence>
<dbReference type="Gene3D" id="2.40.50.140">
    <property type="entry name" value="Nucleic acid-binding proteins"/>
    <property type="match status" value="1"/>
</dbReference>
<evidence type="ECO:0000256" key="3">
    <source>
        <dbReference type="ARBA" id="ARBA00011738"/>
    </source>
</evidence>